<dbReference type="InterPro" id="IPR036619">
    <property type="entry name" value="NinB_sf"/>
</dbReference>
<dbReference type="SUPFAM" id="SSF103370">
    <property type="entry name" value="NinB"/>
    <property type="match status" value="1"/>
</dbReference>
<organism evidence="1 2">
    <name type="scientific">Caballeronia telluris</name>
    <dbReference type="NCBI Taxonomy" id="326475"/>
    <lineage>
        <taxon>Bacteria</taxon>
        <taxon>Pseudomonadati</taxon>
        <taxon>Pseudomonadota</taxon>
        <taxon>Betaproteobacteria</taxon>
        <taxon>Burkholderiales</taxon>
        <taxon>Burkholderiaceae</taxon>
        <taxon>Caballeronia</taxon>
    </lineage>
</organism>
<reference evidence="1" key="1">
    <citation type="submission" date="2016-01" db="EMBL/GenBank/DDBJ databases">
        <authorList>
            <person name="Peeters Charlotte."/>
        </authorList>
    </citation>
    <scope>NUCLEOTIDE SEQUENCE</scope>
    <source>
        <strain evidence="1">LMG 22936</strain>
    </source>
</reference>
<dbReference type="Gene3D" id="1.10.3790.10">
    <property type="entry name" value="NinB"/>
    <property type="match status" value="1"/>
</dbReference>
<dbReference type="Proteomes" id="UP000054717">
    <property type="component" value="Unassembled WGS sequence"/>
</dbReference>
<dbReference type="InterPro" id="IPR008711">
    <property type="entry name" value="Recombinase_NinB"/>
</dbReference>
<protein>
    <submittedName>
        <fullName evidence="1">NinB protein</fullName>
    </submittedName>
</protein>
<proteinExistence type="predicted"/>
<accession>A0A158G236</accession>
<dbReference type="STRING" id="326475.AWB66_01497"/>
<gene>
    <name evidence="1" type="ORF">AWB66_01497</name>
</gene>
<dbReference type="RefSeq" id="WP_087629640.1">
    <property type="nucleotide sequence ID" value="NZ_FCNZ02000004.1"/>
</dbReference>
<comment type="caution">
    <text evidence="1">The sequence shown here is derived from an EMBL/GenBank/DDBJ whole genome shotgun (WGS) entry which is preliminary data.</text>
</comment>
<dbReference type="AlphaFoldDB" id="A0A158G236"/>
<sequence length="138" mass="15716">MSEVLYREFRLHDPGVAHHLVAFLKANAGVFAEKGEPLRVIVTAEEKQRNAQQNRFYWGGVLKHIAEQAWVDGRQFDKDAWHEFFARKFGVLDELVLPDGEIITRRKSTTQMSVGEFSTFLSDVQAYASGELGVEFQA</sequence>
<dbReference type="EMBL" id="FCNZ02000004">
    <property type="protein sequence ID" value="SAL25937.1"/>
    <property type="molecule type" value="Genomic_DNA"/>
</dbReference>
<evidence type="ECO:0000313" key="1">
    <source>
        <dbReference type="EMBL" id="SAL25937.1"/>
    </source>
</evidence>
<keyword evidence="2" id="KW-1185">Reference proteome</keyword>
<evidence type="ECO:0000313" key="2">
    <source>
        <dbReference type="Proteomes" id="UP000054717"/>
    </source>
</evidence>
<name>A0A158G236_9BURK</name>
<dbReference type="Pfam" id="PF05772">
    <property type="entry name" value="NinB"/>
    <property type="match status" value="1"/>
</dbReference>